<comment type="pathway">
    <text evidence="1">Purine metabolism; IMP biosynthesis via de novo pathway; 5-amino-1-(5-phospho-D-ribosyl)imidazole-4-carboxamide from 5-amino-1-(5-phospho-D-ribosyl)imidazole-4-carboxylate: step 2/2.</text>
</comment>
<dbReference type="SUPFAM" id="SSF48557">
    <property type="entry name" value="L-aspartase-like"/>
    <property type="match status" value="1"/>
</dbReference>
<dbReference type="InterPro" id="IPR022761">
    <property type="entry name" value="Fumarate_lyase_N"/>
</dbReference>
<dbReference type="Pfam" id="PF00206">
    <property type="entry name" value="Lyase_1"/>
    <property type="match status" value="1"/>
</dbReference>
<dbReference type="Proteomes" id="UP000176253">
    <property type="component" value="Unassembled WGS sequence"/>
</dbReference>
<evidence type="ECO:0000259" key="5">
    <source>
        <dbReference type="Pfam" id="PF08328"/>
    </source>
</evidence>
<name>A0A1F6A2K6_9BACT</name>
<comment type="caution">
    <text evidence="6">The sequence shown here is derived from an EMBL/GenBank/DDBJ whole genome shotgun (WGS) entry which is preliminary data.</text>
</comment>
<dbReference type="GO" id="GO:0004018">
    <property type="term" value="F:N6-(1,2-dicarboxyethyl)AMP AMP-lyase (fumarate-forming) activity"/>
    <property type="evidence" value="ECO:0007669"/>
    <property type="project" value="InterPro"/>
</dbReference>
<accession>A0A1F6A2K6</accession>
<dbReference type="InterPro" id="IPR047136">
    <property type="entry name" value="PurB_bact"/>
</dbReference>
<reference evidence="6 7" key="1">
    <citation type="journal article" date="2016" name="Nat. Commun.">
        <title>Thousands of microbial genomes shed light on interconnected biogeochemical processes in an aquifer system.</title>
        <authorList>
            <person name="Anantharaman K."/>
            <person name="Brown C.T."/>
            <person name="Hug L.A."/>
            <person name="Sharon I."/>
            <person name="Castelle C.J."/>
            <person name="Probst A.J."/>
            <person name="Thomas B.C."/>
            <person name="Singh A."/>
            <person name="Wilkins M.J."/>
            <person name="Karaoz U."/>
            <person name="Brodie E.L."/>
            <person name="Williams K.H."/>
            <person name="Hubbard S.S."/>
            <person name="Banfield J.F."/>
        </authorList>
    </citation>
    <scope>NUCLEOTIDE SEQUENCE [LARGE SCALE GENOMIC DNA]</scope>
</reference>
<dbReference type="PANTHER" id="PTHR43411:SF1">
    <property type="entry name" value="ADENYLOSUCCINATE LYASE"/>
    <property type="match status" value="1"/>
</dbReference>
<dbReference type="GO" id="GO:0006188">
    <property type="term" value="P:IMP biosynthetic process"/>
    <property type="evidence" value="ECO:0007669"/>
    <property type="project" value="InterPro"/>
</dbReference>
<dbReference type="STRING" id="1798383.A3D78_00015"/>
<dbReference type="PRINTS" id="PR00149">
    <property type="entry name" value="FUMRATELYASE"/>
</dbReference>
<dbReference type="InterPro" id="IPR000362">
    <property type="entry name" value="Fumarate_lyase_fam"/>
</dbReference>
<evidence type="ECO:0000313" key="7">
    <source>
        <dbReference type="Proteomes" id="UP000176253"/>
    </source>
</evidence>
<dbReference type="InterPro" id="IPR024083">
    <property type="entry name" value="Fumarase/histidase_N"/>
</dbReference>
<gene>
    <name evidence="6" type="ORF">A3D78_00015</name>
</gene>
<sequence>MPQETEVIKMLPPVVQPIPVRTMDEKLLAISPIDGRYADRSEKLRPYLSEWGLMRARIFVEGELFRIYAEEGLIDPLTQEETAYLDTALDKFDLASGAITKDFEKRSDHDVVAIVKFMQEDIKKHSLPRLLDYLHFGPTSEDIDNIAWRLMIDLARREYIIPTMTELNNKLISIADEAKDCLMIGRTHGQPAGVTTFGRELLVFASRLQDEIDKTANHQFTGKFNGIIGTYSGQRTAFPEKDVEWWLGFSQKFARRFGLDPELITTQGNPNDDLAEFLQIQVRTNNIIHGLAGDTWEYIKDKLLHQKITGSGSSTGAAKVNPWRVEHVQAMLEIANGMAYELIRNIQEYKLQRDLSDKTLMRFLPEITALQLNAIEYMTKQLELVTPNKDGMAATIDQDWSFLSEALQLTLRKGGIEKGYEVVRKKLQGRELPPPQWAIAIEELITELDLRNPEHQELARKIRSISPAPFITDAIELTKLFILQLKKRQQYAIDIKSP</sequence>
<dbReference type="Gene3D" id="1.10.40.30">
    <property type="entry name" value="Fumarase/aspartase (C-terminal domain)"/>
    <property type="match status" value="1"/>
</dbReference>
<keyword evidence="3" id="KW-0658">Purine biosynthesis</keyword>
<dbReference type="Pfam" id="PF08328">
    <property type="entry name" value="ASL_C"/>
    <property type="match status" value="1"/>
</dbReference>
<feature type="domain" description="Adenylosuccinate lyase PurB C-terminal" evidence="5">
    <location>
        <begin position="350"/>
        <end position="459"/>
    </location>
</feature>
<dbReference type="InterPro" id="IPR013539">
    <property type="entry name" value="PurB_C"/>
</dbReference>
<feature type="domain" description="Fumarate lyase N-terminal" evidence="4">
    <location>
        <begin position="82"/>
        <end position="331"/>
    </location>
</feature>
<evidence type="ECO:0000259" key="4">
    <source>
        <dbReference type="Pfam" id="PF00206"/>
    </source>
</evidence>
<dbReference type="EMBL" id="MFJM01000013">
    <property type="protein sequence ID" value="OGG18889.1"/>
    <property type="molecule type" value="Genomic_DNA"/>
</dbReference>
<dbReference type="PANTHER" id="PTHR43411">
    <property type="entry name" value="ADENYLOSUCCINATE LYASE"/>
    <property type="match status" value="1"/>
</dbReference>
<evidence type="ECO:0000256" key="2">
    <source>
        <dbReference type="ARBA" id="ARBA00004734"/>
    </source>
</evidence>
<organism evidence="6 7">
    <name type="scientific">Candidatus Gottesmanbacteria bacterium RIFCSPHIGHO2_02_FULL_39_14</name>
    <dbReference type="NCBI Taxonomy" id="1798383"/>
    <lineage>
        <taxon>Bacteria</taxon>
        <taxon>Candidatus Gottesmaniibacteriota</taxon>
    </lineage>
</organism>
<protein>
    <recommendedName>
        <fullName evidence="8">Adenylosuccinate lyase</fullName>
    </recommendedName>
</protein>
<evidence type="ECO:0008006" key="8">
    <source>
        <dbReference type="Google" id="ProtNLM"/>
    </source>
</evidence>
<proteinExistence type="predicted"/>
<dbReference type="InterPro" id="IPR008948">
    <property type="entry name" value="L-Aspartase-like"/>
</dbReference>
<dbReference type="Gene3D" id="1.20.200.10">
    <property type="entry name" value="Fumarase/aspartase (Central domain)"/>
    <property type="match status" value="1"/>
</dbReference>
<evidence type="ECO:0000256" key="1">
    <source>
        <dbReference type="ARBA" id="ARBA00004706"/>
    </source>
</evidence>
<evidence type="ECO:0000256" key="3">
    <source>
        <dbReference type="ARBA" id="ARBA00022755"/>
    </source>
</evidence>
<comment type="pathway">
    <text evidence="2">Purine metabolism; AMP biosynthesis via de novo pathway; AMP from IMP: step 2/2.</text>
</comment>
<dbReference type="Gene3D" id="1.10.275.10">
    <property type="entry name" value="Fumarase/aspartase (N-terminal domain)"/>
    <property type="match status" value="1"/>
</dbReference>
<evidence type="ECO:0000313" key="6">
    <source>
        <dbReference type="EMBL" id="OGG18889.1"/>
    </source>
</evidence>
<dbReference type="AlphaFoldDB" id="A0A1F6A2K6"/>